<feature type="transmembrane region" description="Helical" evidence="1">
    <location>
        <begin position="45"/>
        <end position="72"/>
    </location>
</feature>
<keyword evidence="1" id="KW-0812">Transmembrane</keyword>
<dbReference type="EMBL" id="JAAMOZ010000001">
    <property type="protein sequence ID" value="NIH56874.1"/>
    <property type="molecule type" value="Genomic_DNA"/>
</dbReference>
<organism evidence="2 3">
    <name type="scientific">Brooklawnia cerclae</name>
    <dbReference type="NCBI Taxonomy" id="349934"/>
    <lineage>
        <taxon>Bacteria</taxon>
        <taxon>Bacillati</taxon>
        <taxon>Actinomycetota</taxon>
        <taxon>Actinomycetes</taxon>
        <taxon>Propionibacteriales</taxon>
        <taxon>Propionibacteriaceae</taxon>
        <taxon>Brooklawnia</taxon>
    </lineage>
</organism>
<sequence length="105" mass="11102">MPGWLGALLFFGAIFAVLTLWDKLKESNGAAGRAARAASDAADTASNAVGIVVMRVAGVVFVLLGAVGVVLLFTDGFAWWRLGGLLLAAYGVYLLMPGHDKWLFF</sequence>
<dbReference type="RefSeq" id="WP_167166143.1">
    <property type="nucleotide sequence ID" value="NZ_BAAAOO010000015.1"/>
</dbReference>
<keyword evidence="1" id="KW-0472">Membrane</keyword>
<dbReference type="Proteomes" id="UP000749311">
    <property type="component" value="Unassembled WGS sequence"/>
</dbReference>
<accession>A0ABX0SET5</accession>
<comment type="caution">
    <text evidence="2">The sequence shown here is derived from an EMBL/GenBank/DDBJ whole genome shotgun (WGS) entry which is preliminary data.</text>
</comment>
<protein>
    <recommendedName>
        <fullName evidence="4">DUF3784 domain-containing protein</fullName>
    </recommendedName>
</protein>
<name>A0ABX0SET5_9ACTN</name>
<reference evidence="2 3" key="1">
    <citation type="submission" date="2020-02" db="EMBL/GenBank/DDBJ databases">
        <title>Sequencing the genomes of 1000 actinobacteria strains.</title>
        <authorList>
            <person name="Klenk H.-P."/>
        </authorList>
    </citation>
    <scope>NUCLEOTIDE SEQUENCE [LARGE SCALE GENOMIC DNA]</scope>
    <source>
        <strain evidence="2 3">DSM 19609</strain>
    </source>
</reference>
<proteinExistence type="predicted"/>
<evidence type="ECO:0000256" key="1">
    <source>
        <dbReference type="SAM" id="Phobius"/>
    </source>
</evidence>
<keyword evidence="3" id="KW-1185">Reference proteome</keyword>
<feature type="transmembrane region" description="Helical" evidence="1">
    <location>
        <begin position="78"/>
        <end position="96"/>
    </location>
</feature>
<evidence type="ECO:0000313" key="3">
    <source>
        <dbReference type="Proteomes" id="UP000749311"/>
    </source>
</evidence>
<evidence type="ECO:0000313" key="2">
    <source>
        <dbReference type="EMBL" id="NIH56874.1"/>
    </source>
</evidence>
<feature type="transmembrane region" description="Helical" evidence="1">
    <location>
        <begin position="6"/>
        <end position="24"/>
    </location>
</feature>
<keyword evidence="1" id="KW-1133">Transmembrane helix</keyword>
<evidence type="ECO:0008006" key="4">
    <source>
        <dbReference type="Google" id="ProtNLM"/>
    </source>
</evidence>
<gene>
    <name evidence="2" type="ORF">FB473_001519</name>
</gene>